<keyword evidence="3" id="KW-1185">Reference proteome</keyword>
<dbReference type="OrthoDB" id="74360at2759"/>
<dbReference type="STRING" id="1262450.S3CA72"/>
<dbReference type="HOGENOM" id="CLU_006937_6_1_1"/>
<dbReference type="Proteomes" id="UP000016923">
    <property type="component" value="Unassembled WGS sequence"/>
</dbReference>
<keyword evidence="2" id="KW-0560">Oxidoreductase</keyword>
<comment type="similarity">
    <text evidence="1">Belongs to the FAD-binding monooxygenase family.</text>
</comment>
<protein>
    <submittedName>
        <fullName evidence="2">Flavin-binding monooxygenase</fullName>
    </submittedName>
</protein>
<gene>
    <name evidence="2" type="ORF">F503_07508</name>
</gene>
<dbReference type="eggNOG" id="KOG1399">
    <property type="taxonomic scope" value="Eukaryota"/>
</dbReference>
<dbReference type="PRINTS" id="PR00368">
    <property type="entry name" value="FADPNR"/>
</dbReference>
<keyword evidence="2" id="KW-0503">Monooxygenase</keyword>
<reference evidence="2 3" key="1">
    <citation type="journal article" date="2013" name="BMC Genomics">
        <title>The genome and transcriptome of the pine saprophyte Ophiostoma piceae, and a comparison with the bark beetle-associated pine pathogen Grosmannia clavigera.</title>
        <authorList>
            <person name="Haridas S."/>
            <person name="Wang Y."/>
            <person name="Lim L."/>
            <person name="Massoumi Alamouti S."/>
            <person name="Jackman S."/>
            <person name="Docking R."/>
            <person name="Robertson G."/>
            <person name="Birol I."/>
            <person name="Bohlmann J."/>
            <person name="Breuil C."/>
        </authorList>
    </citation>
    <scope>NUCLEOTIDE SEQUENCE [LARGE SCALE GENOMIC DNA]</scope>
    <source>
        <strain evidence="2 3">UAMH 11346</strain>
    </source>
</reference>
<dbReference type="AlphaFoldDB" id="S3CA72"/>
<name>S3CA72_OPHP1</name>
<dbReference type="InterPro" id="IPR051209">
    <property type="entry name" value="FAD-bind_Monooxygenase_sf"/>
</dbReference>
<dbReference type="GO" id="GO:0004497">
    <property type="term" value="F:monooxygenase activity"/>
    <property type="evidence" value="ECO:0007669"/>
    <property type="project" value="UniProtKB-KW"/>
</dbReference>
<dbReference type="EMBL" id="KE148147">
    <property type="protein sequence ID" value="EPE09732.1"/>
    <property type="molecule type" value="Genomic_DNA"/>
</dbReference>
<dbReference type="OMA" id="GWHAMVE"/>
<accession>S3CA72</accession>
<organism evidence="2 3">
    <name type="scientific">Ophiostoma piceae (strain UAMH 11346)</name>
    <name type="common">Sap stain fungus</name>
    <dbReference type="NCBI Taxonomy" id="1262450"/>
    <lineage>
        <taxon>Eukaryota</taxon>
        <taxon>Fungi</taxon>
        <taxon>Dikarya</taxon>
        <taxon>Ascomycota</taxon>
        <taxon>Pezizomycotina</taxon>
        <taxon>Sordariomycetes</taxon>
        <taxon>Sordariomycetidae</taxon>
        <taxon>Ophiostomatales</taxon>
        <taxon>Ophiostomataceae</taxon>
        <taxon>Ophiostoma</taxon>
    </lineage>
</organism>
<dbReference type="InterPro" id="IPR036188">
    <property type="entry name" value="FAD/NAD-bd_sf"/>
</dbReference>
<dbReference type="PANTHER" id="PTHR42877:SF6">
    <property type="entry name" value="MONOOXYGENASE, PUTATIVE (AFU_ORTHOLOGUE AFUA_3G15050)-RELATED"/>
    <property type="match status" value="1"/>
</dbReference>
<dbReference type="PANTHER" id="PTHR42877">
    <property type="entry name" value="L-ORNITHINE N(5)-MONOOXYGENASE-RELATED"/>
    <property type="match status" value="1"/>
</dbReference>
<dbReference type="Gene3D" id="3.50.50.60">
    <property type="entry name" value="FAD/NAD(P)-binding domain"/>
    <property type="match status" value="3"/>
</dbReference>
<evidence type="ECO:0000313" key="3">
    <source>
        <dbReference type="Proteomes" id="UP000016923"/>
    </source>
</evidence>
<evidence type="ECO:0000313" key="2">
    <source>
        <dbReference type="EMBL" id="EPE09732.1"/>
    </source>
</evidence>
<evidence type="ECO:0000256" key="1">
    <source>
        <dbReference type="ARBA" id="ARBA00010139"/>
    </source>
</evidence>
<dbReference type="SUPFAM" id="SSF51905">
    <property type="entry name" value="FAD/NAD(P)-binding domain"/>
    <property type="match status" value="2"/>
</dbReference>
<dbReference type="VEuPathDB" id="FungiDB:F503_07508"/>
<dbReference type="Pfam" id="PF13450">
    <property type="entry name" value="NAD_binding_8"/>
    <property type="match status" value="1"/>
</dbReference>
<proteinExistence type="inferred from homology"/>
<sequence length="640" mass="70832">MGSVPETLPSTLPGVLGDKTVPKTVFVGTPGSASPTASFSSTAATPITHELPIHPALAARKAARHAAKQVTWREDRPAKIIVVGAGIGGTSTAVLLSQKIANSTVTVYDRQEKIGGTWAANVYPGVRCDIPSHVYQLSFEPNLDWSEYYPKGAEIQQYYERVVAKYGLTDRFKLKHRVLRATWLQAASKWVVEVQNLETDEIFVDTADFFITAQGRISEPKLPDIPGLAGPDRTFHGRIVHTALWPKDLEYEGKRVAVIGAGASGQQIASNLVKPAAHVDHYVRSKTWIASTLIGEFVEATGEAPGGHVYTDEEKRRFHEEPGAYIEFRRAFEASMQRSRNKGANIIGHPANEALRDKILKRMLERLGGDEDWLARITPDYVVGCKRLTPAPGYIEALKTPALSYITEGIERVDATGVVTVDGTHRPVDIIIAATGFEDGYTTRFPVIGPDGIDLRDKWGRHSPVGYPETYLGVMAPGYPNYFTVLQAQANALGGSVPLQVEITATYIAKAIRKIQSQSYSALSPKQDATDEFNNLIDPHFEGKTILGECRSWSKLGAGSTARVVLPWPGSFQHRVRALRDPRWEDFEFVRRPGGAQVNRYEYFGNGQTDVDEDADDERLTNYLREYGQLDPKRHHEWVE</sequence>